<name>A0A1G5CA36_9BACL</name>
<evidence type="ECO:0000313" key="3">
    <source>
        <dbReference type="Proteomes" id="UP000198538"/>
    </source>
</evidence>
<evidence type="ECO:0000256" key="1">
    <source>
        <dbReference type="ARBA" id="ARBA00005721"/>
    </source>
</evidence>
<comment type="similarity">
    <text evidence="1">Belongs to the asp23 family.</text>
</comment>
<dbReference type="AlphaFoldDB" id="A0A1G5CA36"/>
<sequence length="120" mass="13132">MMNHQTLGQIQISDEVISKMVGKITGATREISSMSAGLVESIGKIWSGRSGHNGIVIRRVDNSVEINVKIIVHYGSKVHEVCRELQQKVIDQVEHLTGISIQAVNVFVDGMTSEAYPSKS</sequence>
<reference evidence="3" key="1">
    <citation type="submission" date="2016-10" db="EMBL/GenBank/DDBJ databases">
        <authorList>
            <person name="Varghese N."/>
            <person name="Submissions S."/>
        </authorList>
    </citation>
    <scope>NUCLEOTIDE SEQUENCE [LARGE SCALE GENOMIC DNA]</scope>
    <source>
        <strain evidence="3">BL9</strain>
    </source>
</reference>
<dbReference type="InterPro" id="IPR005531">
    <property type="entry name" value="Asp23"/>
</dbReference>
<evidence type="ECO:0000313" key="2">
    <source>
        <dbReference type="EMBL" id="SCX99345.1"/>
    </source>
</evidence>
<dbReference type="Proteomes" id="UP000198538">
    <property type="component" value="Unassembled WGS sequence"/>
</dbReference>
<dbReference type="STRING" id="582692.SAMN05720606_1028"/>
<dbReference type="EMBL" id="FMVM01000002">
    <property type="protein sequence ID" value="SCX99345.1"/>
    <property type="molecule type" value="Genomic_DNA"/>
</dbReference>
<accession>A0A1G5CA36</accession>
<keyword evidence="3" id="KW-1185">Reference proteome</keyword>
<dbReference type="Pfam" id="PF03780">
    <property type="entry name" value="Asp23"/>
    <property type="match status" value="1"/>
</dbReference>
<organism evidence="2 3">
    <name type="scientific">Paenibacillus polysaccharolyticus</name>
    <dbReference type="NCBI Taxonomy" id="582692"/>
    <lineage>
        <taxon>Bacteria</taxon>
        <taxon>Bacillati</taxon>
        <taxon>Bacillota</taxon>
        <taxon>Bacilli</taxon>
        <taxon>Bacillales</taxon>
        <taxon>Paenibacillaceae</taxon>
        <taxon>Paenibacillus</taxon>
    </lineage>
</organism>
<dbReference type="PANTHER" id="PTHR34297:SF1">
    <property type="entry name" value="ASP23_GLS24 FAMILY ENVELOPE STRESS RESPONSE PROTEIN"/>
    <property type="match status" value="1"/>
</dbReference>
<proteinExistence type="inferred from homology"/>
<gene>
    <name evidence="2" type="ORF">SAMN05720606_1028</name>
</gene>
<dbReference type="PANTHER" id="PTHR34297">
    <property type="entry name" value="HYPOTHETICAL CYTOSOLIC PROTEIN-RELATED"/>
    <property type="match status" value="1"/>
</dbReference>
<dbReference type="RefSeq" id="WP_167375621.1">
    <property type="nucleotide sequence ID" value="NZ_FMVM01000002.1"/>
</dbReference>
<protein>
    <submittedName>
        <fullName evidence="2">Uncharacterized conserved protein YloU, alkaline shock protein (Asp23) family</fullName>
    </submittedName>
</protein>